<keyword evidence="3" id="KW-0732">Signal</keyword>
<keyword evidence="2" id="KW-0964">Secreted</keyword>
<comment type="caution">
    <text evidence="4">The sequence shown here is derived from an EMBL/GenBank/DDBJ whole genome shotgun (WGS) entry which is preliminary data.</text>
</comment>
<dbReference type="GO" id="GO:0008191">
    <property type="term" value="F:metalloendopeptidase inhibitor activity"/>
    <property type="evidence" value="ECO:0007669"/>
    <property type="project" value="InterPro"/>
</dbReference>
<proteinExistence type="predicted"/>
<dbReference type="AlphaFoldDB" id="A0A917A1Y3"/>
<evidence type="ECO:0000256" key="2">
    <source>
        <dbReference type="ARBA" id="ARBA00022525"/>
    </source>
</evidence>
<sequence>MRKPLPPIMKKILQITIFLFSIGTFACTCDNPKITEKFIESDFVAKARIIKNYKNENSRELYKADIIISELYKGEELKSIYVAGRSDGGIGSSCAIFIPENTELIVYARKNKDGKYSVGMCSGLLYLNKRNLKRQKRELEILKMFKSKNISFTDKINYREKATLHKKLEQFKGIELDKSYGIYEITFAQDLTIKNVTEISGFKNSIDEKLIEIIKTTEWTSFDKGVKDKVPENSKLLIGIYFYPNEKGNQSFLSQYYL</sequence>
<dbReference type="SUPFAM" id="SSF50242">
    <property type="entry name" value="TIMP-like"/>
    <property type="match status" value="1"/>
</dbReference>
<name>A0A917A1Y3_9FLAO</name>
<evidence type="ECO:0000256" key="1">
    <source>
        <dbReference type="ARBA" id="ARBA00004613"/>
    </source>
</evidence>
<dbReference type="Pfam" id="PF00965">
    <property type="entry name" value="TIMP"/>
    <property type="match status" value="1"/>
</dbReference>
<dbReference type="Proteomes" id="UP000599688">
    <property type="component" value="Unassembled WGS sequence"/>
</dbReference>
<evidence type="ECO:0000313" key="5">
    <source>
        <dbReference type="Proteomes" id="UP000599688"/>
    </source>
</evidence>
<evidence type="ECO:0000256" key="3">
    <source>
        <dbReference type="SAM" id="SignalP"/>
    </source>
</evidence>
<feature type="chain" id="PRO_5037732239" description="Tissue inhibitor of metalloproteinase" evidence="3">
    <location>
        <begin position="27"/>
        <end position="258"/>
    </location>
</feature>
<protein>
    <recommendedName>
        <fullName evidence="6">Tissue inhibitor of metalloproteinase</fullName>
    </recommendedName>
</protein>
<evidence type="ECO:0000313" key="4">
    <source>
        <dbReference type="EMBL" id="GGE22895.1"/>
    </source>
</evidence>
<accession>A0A917A1Y3</accession>
<feature type="signal peptide" evidence="3">
    <location>
        <begin position="1"/>
        <end position="26"/>
    </location>
</feature>
<dbReference type="InterPro" id="IPR008993">
    <property type="entry name" value="TIMP-like_OB-fold"/>
</dbReference>
<dbReference type="PROSITE" id="PS51257">
    <property type="entry name" value="PROKAR_LIPOPROTEIN"/>
    <property type="match status" value="1"/>
</dbReference>
<dbReference type="Gene3D" id="2.40.50.120">
    <property type="match status" value="1"/>
</dbReference>
<dbReference type="InterPro" id="IPR001820">
    <property type="entry name" value="TIMP"/>
</dbReference>
<reference evidence="4 5" key="1">
    <citation type="journal article" date="2014" name="Int. J. Syst. Evol. Microbiol.">
        <title>Complete genome sequence of Corynebacterium casei LMG S-19264T (=DSM 44701T), isolated from a smear-ripened cheese.</title>
        <authorList>
            <consortium name="US DOE Joint Genome Institute (JGI-PGF)"/>
            <person name="Walter F."/>
            <person name="Albersmeier A."/>
            <person name="Kalinowski J."/>
            <person name="Ruckert C."/>
        </authorList>
    </citation>
    <scope>NUCLEOTIDE SEQUENCE [LARGE SCALE GENOMIC DNA]</scope>
    <source>
        <strain evidence="4 5">CGMCC 1.12925</strain>
    </source>
</reference>
<dbReference type="EMBL" id="BMGL01000018">
    <property type="protein sequence ID" value="GGE22895.1"/>
    <property type="molecule type" value="Genomic_DNA"/>
</dbReference>
<organism evidence="4 5">
    <name type="scientific">Psychroflexus salis</name>
    <dbReference type="NCBI Taxonomy" id="1526574"/>
    <lineage>
        <taxon>Bacteria</taxon>
        <taxon>Pseudomonadati</taxon>
        <taxon>Bacteroidota</taxon>
        <taxon>Flavobacteriia</taxon>
        <taxon>Flavobacteriales</taxon>
        <taxon>Flavobacteriaceae</taxon>
        <taxon>Psychroflexus</taxon>
    </lineage>
</organism>
<gene>
    <name evidence="4" type="ORF">GCM10010831_24740</name>
</gene>
<dbReference type="GO" id="GO:0005576">
    <property type="term" value="C:extracellular region"/>
    <property type="evidence" value="ECO:0007669"/>
    <property type="project" value="UniProtKB-SubCell"/>
</dbReference>
<comment type="subcellular location">
    <subcellularLocation>
        <location evidence="1">Secreted</location>
    </subcellularLocation>
</comment>
<keyword evidence="5" id="KW-1185">Reference proteome</keyword>
<evidence type="ECO:0008006" key="6">
    <source>
        <dbReference type="Google" id="ProtNLM"/>
    </source>
</evidence>